<dbReference type="SMR" id="A0A0R0G3K6"/>
<protein>
    <submittedName>
        <fullName evidence="1 2">Uncharacterized protein</fullName>
    </submittedName>
</protein>
<dbReference type="InParanoid" id="A0A0R0G3K6"/>
<dbReference type="Proteomes" id="UP000008827">
    <property type="component" value="Chromosome 15"/>
</dbReference>
<organism evidence="1">
    <name type="scientific">Glycine max</name>
    <name type="common">Soybean</name>
    <name type="synonym">Glycine hispida</name>
    <dbReference type="NCBI Taxonomy" id="3847"/>
    <lineage>
        <taxon>Eukaryota</taxon>
        <taxon>Viridiplantae</taxon>
        <taxon>Streptophyta</taxon>
        <taxon>Embryophyta</taxon>
        <taxon>Tracheophyta</taxon>
        <taxon>Spermatophyta</taxon>
        <taxon>Magnoliopsida</taxon>
        <taxon>eudicotyledons</taxon>
        <taxon>Gunneridae</taxon>
        <taxon>Pentapetalae</taxon>
        <taxon>rosids</taxon>
        <taxon>fabids</taxon>
        <taxon>Fabales</taxon>
        <taxon>Fabaceae</taxon>
        <taxon>Papilionoideae</taxon>
        <taxon>50 kb inversion clade</taxon>
        <taxon>NPAAA clade</taxon>
        <taxon>indigoferoid/millettioid clade</taxon>
        <taxon>Phaseoleae</taxon>
        <taxon>Glycine</taxon>
        <taxon>Glycine subgen. Soja</taxon>
    </lineage>
</organism>
<dbReference type="EMBL" id="CM000848">
    <property type="protein sequence ID" value="KRH12663.2"/>
    <property type="molecule type" value="Genomic_DNA"/>
</dbReference>
<sequence length="179" mass="20924">MTSKIQPCDAGIIRAFKMHYRRRFYCKILEETIANCFRHYKIRSASDIARNLNESTFDEETQDFETMINQCGYRNKMDIDNLMNYPGENEACSESLEDIVSTIIENNAEDDGKDDTVPLEHVTRKEALMASNTLHNFMIQYKNTTPELLDAIRKARDELQIDLNFKGKQKTIESYFNRV</sequence>
<gene>
    <name evidence="1" type="ORF">GLYMA_15G186200</name>
</gene>
<accession>A0A2K7GXH4</accession>
<proteinExistence type="predicted"/>
<keyword evidence="3" id="KW-1185">Reference proteome</keyword>
<dbReference type="OMA" id="ANCFRHY"/>
<name>A0A0R0G3K6_SOYBN</name>
<dbReference type="AlphaFoldDB" id="A0A0R0G3K6"/>
<evidence type="ECO:0000313" key="2">
    <source>
        <dbReference type="EnsemblPlants" id="KRH12663"/>
    </source>
</evidence>
<evidence type="ECO:0000313" key="1">
    <source>
        <dbReference type="EMBL" id="KRH12663.2"/>
    </source>
</evidence>
<reference evidence="1 2" key="1">
    <citation type="journal article" date="2010" name="Nature">
        <title>Genome sequence of the palaeopolyploid soybean.</title>
        <authorList>
            <person name="Schmutz J."/>
            <person name="Cannon S.B."/>
            <person name="Schlueter J."/>
            <person name="Ma J."/>
            <person name="Mitros T."/>
            <person name="Nelson W."/>
            <person name="Hyten D.L."/>
            <person name="Song Q."/>
            <person name="Thelen J.J."/>
            <person name="Cheng J."/>
            <person name="Xu D."/>
            <person name="Hellsten U."/>
            <person name="May G.D."/>
            <person name="Yu Y."/>
            <person name="Sakurai T."/>
            <person name="Umezawa T."/>
            <person name="Bhattacharyya M.K."/>
            <person name="Sandhu D."/>
            <person name="Valliyodan B."/>
            <person name="Lindquist E."/>
            <person name="Peto M."/>
            <person name="Grant D."/>
            <person name="Shu S."/>
            <person name="Goodstein D."/>
            <person name="Barry K."/>
            <person name="Futrell-Griggs M."/>
            <person name="Abernathy B."/>
            <person name="Du J."/>
            <person name="Tian Z."/>
            <person name="Zhu L."/>
            <person name="Gill N."/>
            <person name="Joshi T."/>
            <person name="Libault M."/>
            <person name="Sethuraman A."/>
            <person name="Zhang X.-C."/>
            <person name="Shinozaki K."/>
            <person name="Nguyen H.T."/>
            <person name="Wing R.A."/>
            <person name="Cregan P."/>
            <person name="Specht J."/>
            <person name="Grimwood J."/>
            <person name="Rokhsar D."/>
            <person name="Stacey G."/>
            <person name="Shoemaker R.C."/>
            <person name="Jackson S.A."/>
        </authorList>
    </citation>
    <scope>NUCLEOTIDE SEQUENCE</scope>
    <source>
        <strain evidence="2">cv. Williams 82</strain>
        <tissue evidence="1">Callus</tissue>
    </source>
</reference>
<accession>A0A0R0G3K6</accession>
<dbReference type="EnsemblPlants" id="KRH12663">
    <property type="protein sequence ID" value="KRH12663"/>
    <property type="gene ID" value="GLYMA_15G186200"/>
</dbReference>
<evidence type="ECO:0000313" key="3">
    <source>
        <dbReference type="Proteomes" id="UP000008827"/>
    </source>
</evidence>
<reference evidence="1" key="3">
    <citation type="submission" date="2018-07" db="EMBL/GenBank/DDBJ databases">
        <title>WGS assembly of Glycine max.</title>
        <authorList>
            <person name="Schmutz J."/>
            <person name="Cannon S."/>
            <person name="Schlueter J."/>
            <person name="Ma J."/>
            <person name="Mitros T."/>
            <person name="Nelson W."/>
            <person name="Hyten D."/>
            <person name="Song Q."/>
            <person name="Thelen J."/>
            <person name="Cheng J."/>
            <person name="Xu D."/>
            <person name="Hellsten U."/>
            <person name="May G."/>
            <person name="Yu Y."/>
            <person name="Sakurai T."/>
            <person name="Umezawa T."/>
            <person name="Bhattacharyya M."/>
            <person name="Sandhu D."/>
            <person name="Valliyodan B."/>
            <person name="Lindquist E."/>
            <person name="Peto M."/>
            <person name="Grant D."/>
            <person name="Shu S."/>
            <person name="Goodstein D."/>
            <person name="Barry K."/>
            <person name="Futrell-Griggs M."/>
            <person name="Abernathy B."/>
            <person name="Du J."/>
            <person name="Tian Z."/>
            <person name="Zhu L."/>
            <person name="Gill N."/>
            <person name="Joshi T."/>
            <person name="Libault M."/>
            <person name="Sethuraman A."/>
            <person name="Zhang X."/>
            <person name="Shinozaki K."/>
            <person name="Nguyen H."/>
            <person name="Wing R."/>
            <person name="Cregan P."/>
            <person name="Specht J."/>
            <person name="Grimwood J."/>
            <person name="Rokhsar D."/>
            <person name="Stacey G."/>
            <person name="Shoemaker R."/>
            <person name="Jackson S."/>
        </authorList>
    </citation>
    <scope>NUCLEOTIDE SEQUENCE</scope>
    <source>
        <tissue evidence="1">Callus</tissue>
    </source>
</reference>
<dbReference type="Gramene" id="KRH12663">
    <property type="protein sequence ID" value="KRH12663"/>
    <property type="gene ID" value="GLYMA_15G186200"/>
</dbReference>
<reference evidence="2" key="2">
    <citation type="submission" date="2018-02" db="UniProtKB">
        <authorList>
            <consortium name="EnsemblPlants"/>
        </authorList>
    </citation>
    <scope>IDENTIFICATION</scope>
    <source>
        <strain evidence="2">Williams 82</strain>
    </source>
</reference>